<dbReference type="GeneID" id="108623664"/>
<dbReference type="PANTHER" id="PTHR46467">
    <property type="entry name" value="TETHER CONTAINING UBX DOMAIN FOR GLUT4"/>
    <property type="match status" value="1"/>
</dbReference>
<sequence length="255" mass="28819">IEEVCQKYGFNVNDYDLKHFNRILDPNAILRFIGLANNAQLEMVPCTKVRSISNVVIGIQLENGERLMSEFTPDVTLTEILKKLNLHEGLGQIILIYMHQEILGVEALNNTTLKSLGINNGKAVFRLMHKNPQSTQTAVSSLETNENVIKCETAETDQNVKKDKRIAENQHSLVTDVSKRSANISETQEAKEPEIYSRNREIKIKQQVGEEENQMKASTGTGNYDANQFPVQLCNKQAIDNLNSIEFVRLSFIKI</sequence>
<feature type="domain" description="TUG ubiquitin-like" evidence="1">
    <location>
        <begin position="1"/>
        <end position="43"/>
    </location>
</feature>
<reference evidence="3" key="1">
    <citation type="submission" date="2025-08" db="UniProtKB">
        <authorList>
            <consortium name="RefSeq"/>
        </authorList>
    </citation>
    <scope>IDENTIFICATION</scope>
    <source>
        <tissue evidence="3">Whole body</tissue>
    </source>
</reference>
<keyword evidence="2" id="KW-1185">Reference proteome</keyword>
<evidence type="ECO:0000313" key="3">
    <source>
        <dbReference type="RefSeq" id="XP_017877829.1"/>
    </source>
</evidence>
<dbReference type="GO" id="GO:0042593">
    <property type="term" value="P:glucose homeostasis"/>
    <property type="evidence" value="ECO:0007669"/>
    <property type="project" value="TreeGrafter"/>
</dbReference>
<name>A0AAJ7N4W8_9HYME</name>
<accession>A0AAJ7N4W8</accession>
<dbReference type="InterPro" id="IPR021569">
    <property type="entry name" value="TUG-UBL1"/>
</dbReference>
<feature type="non-terminal residue" evidence="3">
    <location>
        <position position="1"/>
    </location>
</feature>
<dbReference type="AlphaFoldDB" id="A0AAJ7N4W8"/>
<dbReference type="CDD" id="cd17075">
    <property type="entry name" value="UBX1_UBXN9"/>
    <property type="match status" value="1"/>
</dbReference>
<dbReference type="RefSeq" id="XP_017877829.1">
    <property type="nucleotide sequence ID" value="XM_018022340.1"/>
</dbReference>
<gene>
    <name evidence="3" type="primary">LOC108623664</name>
</gene>
<dbReference type="GO" id="GO:0005737">
    <property type="term" value="C:cytoplasm"/>
    <property type="evidence" value="ECO:0007669"/>
    <property type="project" value="TreeGrafter"/>
</dbReference>
<dbReference type="Pfam" id="PF11470">
    <property type="entry name" value="TUG-UBL1"/>
    <property type="match status" value="1"/>
</dbReference>
<dbReference type="PANTHER" id="PTHR46467:SF1">
    <property type="entry name" value="TETHER CONTAINING UBX DOMAIN FOR GLUT4"/>
    <property type="match status" value="1"/>
</dbReference>
<dbReference type="GO" id="GO:0012506">
    <property type="term" value="C:vesicle membrane"/>
    <property type="evidence" value="ECO:0007669"/>
    <property type="project" value="TreeGrafter"/>
</dbReference>
<dbReference type="GO" id="GO:0005634">
    <property type="term" value="C:nucleus"/>
    <property type="evidence" value="ECO:0007669"/>
    <property type="project" value="TreeGrafter"/>
</dbReference>
<dbReference type="InterPro" id="IPR059238">
    <property type="entry name" value="UBX1_UBXN9"/>
</dbReference>
<dbReference type="Proteomes" id="UP000694925">
    <property type="component" value="Unplaced"/>
</dbReference>
<organism evidence="2 3">
    <name type="scientific">Ceratina calcarata</name>
    <dbReference type="NCBI Taxonomy" id="156304"/>
    <lineage>
        <taxon>Eukaryota</taxon>
        <taxon>Metazoa</taxon>
        <taxon>Ecdysozoa</taxon>
        <taxon>Arthropoda</taxon>
        <taxon>Hexapoda</taxon>
        <taxon>Insecta</taxon>
        <taxon>Pterygota</taxon>
        <taxon>Neoptera</taxon>
        <taxon>Endopterygota</taxon>
        <taxon>Hymenoptera</taxon>
        <taxon>Apocrita</taxon>
        <taxon>Aculeata</taxon>
        <taxon>Apoidea</taxon>
        <taxon>Anthophila</taxon>
        <taxon>Apidae</taxon>
        <taxon>Ceratina</taxon>
        <taxon>Zadontomerus</taxon>
    </lineage>
</organism>
<dbReference type="KEGG" id="ccal:108623664"/>
<evidence type="ECO:0000259" key="1">
    <source>
        <dbReference type="Pfam" id="PF11470"/>
    </source>
</evidence>
<evidence type="ECO:0000313" key="2">
    <source>
        <dbReference type="Proteomes" id="UP000694925"/>
    </source>
</evidence>
<protein>
    <submittedName>
        <fullName evidence="3">Tether containing UBX domain for GLUT4-like</fullName>
    </submittedName>
</protein>
<dbReference type="GO" id="GO:0006886">
    <property type="term" value="P:intracellular protein transport"/>
    <property type="evidence" value="ECO:0007669"/>
    <property type="project" value="TreeGrafter"/>
</dbReference>
<dbReference type="SUPFAM" id="SSF54236">
    <property type="entry name" value="Ubiquitin-like"/>
    <property type="match status" value="1"/>
</dbReference>
<dbReference type="Gene3D" id="3.10.20.90">
    <property type="entry name" value="Phosphatidylinositol 3-kinase Catalytic Subunit, Chain A, domain 1"/>
    <property type="match status" value="1"/>
</dbReference>
<dbReference type="InterPro" id="IPR029071">
    <property type="entry name" value="Ubiquitin-like_domsf"/>
</dbReference>
<proteinExistence type="predicted"/>